<dbReference type="EMBL" id="AP028679">
    <property type="protein sequence ID" value="BEQ13792.1"/>
    <property type="molecule type" value="Genomic_DNA"/>
</dbReference>
<keyword evidence="2" id="KW-0436">Ligase</keyword>
<dbReference type="InterPro" id="IPR020845">
    <property type="entry name" value="AMP-binding_CS"/>
</dbReference>
<evidence type="ECO:0000256" key="1">
    <source>
        <dbReference type="ARBA" id="ARBA00006432"/>
    </source>
</evidence>
<dbReference type="RefSeq" id="WP_338605538.1">
    <property type="nucleotide sequence ID" value="NZ_AP028679.1"/>
</dbReference>
<dbReference type="InterPro" id="IPR000873">
    <property type="entry name" value="AMP-dep_synth/lig_dom"/>
</dbReference>
<feature type="domain" description="AMP-dependent synthetase/ligase" evidence="3">
    <location>
        <begin position="7"/>
        <end position="376"/>
    </location>
</feature>
<dbReference type="SUPFAM" id="SSF56801">
    <property type="entry name" value="Acetyl-CoA synthetase-like"/>
    <property type="match status" value="1"/>
</dbReference>
<name>A0AAU9EB60_9BACT</name>
<accession>A0AAU9EB60</accession>
<dbReference type="InterPro" id="IPR045851">
    <property type="entry name" value="AMP-bd_C_sf"/>
</dbReference>
<proteinExistence type="inferred from homology"/>
<evidence type="ECO:0000259" key="3">
    <source>
        <dbReference type="Pfam" id="PF00501"/>
    </source>
</evidence>
<evidence type="ECO:0000313" key="5">
    <source>
        <dbReference type="EMBL" id="BEQ13792.1"/>
    </source>
</evidence>
<dbReference type="Gene3D" id="3.30.300.30">
    <property type="match status" value="1"/>
</dbReference>
<evidence type="ECO:0000256" key="2">
    <source>
        <dbReference type="ARBA" id="ARBA00022598"/>
    </source>
</evidence>
<dbReference type="NCBIfam" id="NF004837">
    <property type="entry name" value="PRK06187.1"/>
    <property type="match status" value="1"/>
</dbReference>
<gene>
    <name evidence="5" type="ORF">FAK_08580</name>
</gene>
<dbReference type="InterPro" id="IPR050237">
    <property type="entry name" value="ATP-dep_AMP-bd_enzyme"/>
</dbReference>
<sequence>MNIGDMLRRSAERLPDKPALIMGEASLTYGQFNRRANRLANALMAQGLKKGDRVAVLTNNCIEFFEIYLALCKSGGVMVPINNLLRLGEMNRIVDYIEPRFIIYHRDFQELVTQVMLDNPCLEKAVCLGGESATDHLDYEALMAGASEAEPGVEIRGEDLMSIFLTSGTTGRPKGALRTHHHNCLNALSAAIEVGVRPDDRVLLLFPFYHVTFEDRFCHMMLGNTFVLRREGSFDPAQVLDLLTRHRITICQFVPTMISSMLDNKDIETYDLSALRLILYAAAPMPVELLKKAMGRFRCGFMQFYGQTETGPMTTILRPEDHVLEGPPEQVERLASCGRPVLNFDTRVVDEAGRDVPPGRVGELVVRSESAVSGYWRLPEESAAAMKDGWLHTGDYARRDAEGFIFIVDRKGDMIISGGKNIYPREIEEVLYQHPAVREAMVIGVPDPHWGESVKAIVVLHEGAKLEPAELIEHCKANLASYKKPRTVEFWDSLPKSPTGKLLKRVVRDQFRAGETA</sequence>
<protein>
    <submittedName>
        <fullName evidence="5">Acyl-CoA synthetase</fullName>
    </submittedName>
</protein>
<dbReference type="InterPro" id="IPR025110">
    <property type="entry name" value="AMP-bd_C"/>
</dbReference>
<dbReference type="GO" id="GO:0016877">
    <property type="term" value="F:ligase activity, forming carbon-sulfur bonds"/>
    <property type="evidence" value="ECO:0007669"/>
    <property type="project" value="UniProtKB-ARBA"/>
</dbReference>
<dbReference type="CDD" id="cd17631">
    <property type="entry name" value="FACL_FadD13-like"/>
    <property type="match status" value="1"/>
</dbReference>
<dbReference type="Proteomes" id="UP001366166">
    <property type="component" value="Chromosome"/>
</dbReference>
<evidence type="ECO:0000313" key="6">
    <source>
        <dbReference type="Proteomes" id="UP001366166"/>
    </source>
</evidence>
<dbReference type="Pfam" id="PF00501">
    <property type="entry name" value="AMP-binding"/>
    <property type="match status" value="1"/>
</dbReference>
<dbReference type="PANTHER" id="PTHR43767:SF7">
    <property type="entry name" value="MEDIUM_LONG-CHAIN-FATTY-ACID--COA LIGASE FADD8"/>
    <property type="match status" value="1"/>
</dbReference>
<organism evidence="5 6">
    <name type="scientific">Desulfoferula mesophila</name>
    <dbReference type="NCBI Taxonomy" id="3058419"/>
    <lineage>
        <taxon>Bacteria</taxon>
        <taxon>Pseudomonadati</taxon>
        <taxon>Thermodesulfobacteriota</taxon>
        <taxon>Desulfarculia</taxon>
        <taxon>Desulfarculales</taxon>
        <taxon>Desulfarculaceae</taxon>
        <taxon>Desulfoferula</taxon>
    </lineage>
</organism>
<comment type="similarity">
    <text evidence="1">Belongs to the ATP-dependent AMP-binding enzyme family.</text>
</comment>
<dbReference type="FunFam" id="3.30.300.30:FF:000008">
    <property type="entry name" value="2,3-dihydroxybenzoate-AMP ligase"/>
    <property type="match status" value="1"/>
</dbReference>
<keyword evidence="6" id="KW-1185">Reference proteome</keyword>
<dbReference type="PANTHER" id="PTHR43767">
    <property type="entry name" value="LONG-CHAIN-FATTY-ACID--COA LIGASE"/>
    <property type="match status" value="1"/>
</dbReference>
<reference evidence="6" key="1">
    <citation type="journal article" date="2023" name="Arch. Microbiol.">
        <title>Desulfoferula mesophilus gen. nov. sp. nov., a mesophilic sulfate-reducing bacterium isolated from a brackish lake sediment.</title>
        <authorList>
            <person name="Watanabe T."/>
            <person name="Yabe T."/>
            <person name="Tsuji J.M."/>
            <person name="Fukui M."/>
        </authorList>
    </citation>
    <scope>NUCLEOTIDE SEQUENCE [LARGE SCALE GENOMIC DNA]</scope>
    <source>
        <strain evidence="6">12FAK</strain>
    </source>
</reference>
<dbReference type="KEGG" id="dmp:FAK_08580"/>
<dbReference type="Pfam" id="PF13193">
    <property type="entry name" value="AMP-binding_C"/>
    <property type="match status" value="1"/>
</dbReference>
<dbReference type="AlphaFoldDB" id="A0AAU9EB60"/>
<feature type="domain" description="AMP-binding enzyme C-terminal" evidence="4">
    <location>
        <begin position="426"/>
        <end position="501"/>
    </location>
</feature>
<dbReference type="InterPro" id="IPR042099">
    <property type="entry name" value="ANL_N_sf"/>
</dbReference>
<dbReference type="PROSITE" id="PS00455">
    <property type="entry name" value="AMP_BINDING"/>
    <property type="match status" value="1"/>
</dbReference>
<dbReference type="Gene3D" id="3.40.50.12780">
    <property type="entry name" value="N-terminal domain of ligase-like"/>
    <property type="match status" value="1"/>
</dbReference>
<evidence type="ECO:0000259" key="4">
    <source>
        <dbReference type="Pfam" id="PF13193"/>
    </source>
</evidence>